<keyword evidence="8" id="KW-0270">Exopolysaccharide synthesis</keyword>
<dbReference type="PATRIC" id="fig|1449350.3.peg.3648"/>
<dbReference type="Pfam" id="PF02397">
    <property type="entry name" value="Bac_transf"/>
    <property type="match status" value="1"/>
</dbReference>
<proteinExistence type="inferred from homology"/>
<evidence type="ECO:0000256" key="4">
    <source>
        <dbReference type="ARBA" id="ARBA00022679"/>
    </source>
</evidence>
<dbReference type="PANTHER" id="PTHR30576">
    <property type="entry name" value="COLANIC BIOSYNTHESIS UDP-GLUCOSE LIPID CARRIER TRANSFERASE"/>
    <property type="match status" value="1"/>
</dbReference>
<organism evidence="11 12">
    <name type="scientific">Roseivivax halodurans JCM 10272</name>
    <dbReference type="NCBI Taxonomy" id="1449350"/>
    <lineage>
        <taxon>Bacteria</taxon>
        <taxon>Pseudomonadati</taxon>
        <taxon>Pseudomonadota</taxon>
        <taxon>Alphaproteobacteria</taxon>
        <taxon>Rhodobacterales</taxon>
        <taxon>Roseobacteraceae</taxon>
        <taxon>Roseivivax</taxon>
    </lineage>
</organism>
<comment type="caution">
    <text evidence="11">The sequence shown here is derived from an EMBL/GenBank/DDBJ whole genome shotgun (WGS) entry which is preliminary data.</text>
</comment>
<evidence type="ECO:0000256" key="1">
    <source>
        <dbReference type="ARBA" id="ARBA00004236"/>
    </source>
</evidence>
<evidence type="ECO:0000256" key="2">
    <source>
        <dbReference type="ARBA" id="ARBA00006464"/>
    </source>
</evidence>
<feature type="domain" description="Bacterial sugar transferase" evidence="10">
    <location>
        <begin position="1"/>
        <end position="191"/>
    </location>
</feature>
<dbReference type="eggNOG" id="COG2148">
    <property type="taxonomic scope" value="Bacteria"/>
</dbReference>
<evidence type="ECO:0000259" key="10">
    <source>
        <dbReference type="Pfam" id="PF02397"/>
    </source>
</evidence>
<evidence type="ECO:0000256" key="3">
    <source>
        <dbReference type="ARBA" id="ARBA00022475"/>
    </source>
</evidence>
<keyword evidence="12" id="KW-1185">Reference proteome</keyword>
<protein>
    <recommendedName>
        <fullName evidence="10">Bacterial sugar transferase domain-containing protein</fullName>
    </recommendedName>
</protein>
<keyword evidence="5 9" id="KW-0812">Transmembrane</keyword>
<dbReference type="GO" id="GO:0000271">
    <property type="term" value="P:polysaccharide biosynthetic process"/>
    <property type="evidence" value="ECO:0007669"/>
    <property type="project" value="UniProtKB-KW"/>
</dbReference>
<dbReference type="EMBL" id="JALZ01000034">
    <property type="protein sequence ID" value="ETX13173.1"/>
    <property type="molecule type" value="Genomic_DNA"/>
</dbReference>
<comment type="similarity">
    <text evidence="2">Belongs to the bacterial sugar transferase family.</text>
</comment>
<dbReference type="GO" id="GO:0016780">
    <property type="term" value="F:phosphotransferase activity, for other substituted phosphate groups"/>
    <property type="evidence" value="ECO:0007669"/>
    <property type="project" value="TreeGrafter"/>
</dbReference>
<dbReference type="AlphaFoldDB" id="X7EDG4"/>
<dbReference type="InterPro" id="IPR003362">
    <property type="entry name" value="Bact_transf"/>
</dbReference>
<dbReference type="PANTHER" id="PTHR30576:SF4">
    <property type="entry name" value="UNDECAPRENYL-PHOSPHATE GALACTOSE PHOSPHOTRANSFERASE"/>
    <property type="match status" value="1"/>
</dbReference>
<evidence type="ECO:0000256" key="5">
    <source>
        <dbReference type="ARBA" id="ARBA00022692"/>
    </source>
</evidence>
<gene>
    <name evidence="11" type="ORF">OCH239_12955</name>
</gene>
<keyword evidence="7 9" id="KW-0472">Membrane</keyword>
<feature type="transmembrane region" description="Helical" evidence="9">
    <location>
        <begin position="6"/>
        <end position="27"/>
    </location>
</feature>
<dbReference type="Proteomes" id="UP000022447">
    <property type="component" value="Unassembled WGS sequence"/>
</dbReference>
<dbReference type="GO" id="GO:0005886">
    <property type="term" value="C:plasma membrane"/>
    <property type="evidence" value="ECO:0007669"/>
    <property type="project" value="UniProtKB-SubCell"/>
</dbReference>
<keyword evidence="4" id="KW-0808">Transferase</keyword>
<reference evidence="11 12" key="1">
    <citation type="submission" date="2014-01" db="EMBL/GenBank/DDBJ databases">
        <title>Roseivivax halodurans JCM 10272 Genome Sequencing.</title>
        <authorList>
            <person name="Lai Q."/>
            <person name="Li G."/>
            <person name="Shao Z."/>
        </authorList>
    </citation>
    <scope>NUCLEOTIDE SEQUENCE [LARGE SCALE GENOMIC DNA]</scope>
    <source>
        <strain evidence="11 12">JCM 10272</strain>
    </source>
</reference>
<evidence type="ECO:0000256" key="8">
    <source>
        <dbReference type="ARBA" id="ARBA00023169"/>
    </source>
</evidence>
<evidence type="ECO:0000256" key="9">
    <source>
        <dbReference type="SAM" id="Phobius"/>
    </source>
</evidence>
<evidence type="ECO:0000313" key="12">
    <source>
        <dbReference type="Proteomes" id="UP000022447"/>
    </source>
</evidence>
<evidence type="ECO:0000313" key="11">
    <source>
        <dbReference type="EMBL" id="ETX13173.1"/>
    </source>
</evidence>
<evidence type="ECO:0000256" key="7">
    <source>
        <dbReference type="ARBA" id="ARBA00023136"/>
    </source>
</evidence>
<accession>X7EDG4</accession>
<keyword evidence="6 9" id="KW-1133">Transmembrane helix</keyword>
<evidence type="ECO:0000256" key="6">
    <source>
        <dbReference type="ARBA" id="ARBA00022989"/>
    </source>
</evidence>
<dbReference type="STRING" id="1449350.OCH239_12955"/>
<name>X7EDG4_9RHOB</name>
<sequence>MLDITGALVMIVLFAPLFLTIIALVWLTEGGPFFFGHQRIGRNGLPFRCMKFRTMRRESEEILAEILATDPVARKQWNSCYKLENDPRIMPGIGHFLRKTSLDELPQLFNVLWGEMSLVGPRPVTEQELAKYGPYKSHYLAVRPGLTGEWQIGGRSSTTYDARVRMDVWYVENAGVLTDVRILARTVTFFLSGRLGGAR</sequence>
<keyword evidence="3" id="KW-1003">Cell membrane</keyword>
<comment type="subcellular location">
    <subcellularLocation>
        <location evidence="1">Cell membrane</location>
    </subcellularLocation>
</comment>